<dbReference type="AlphaFoldDB" id="A0A0X1T1H9"/>
<proteinExistence type="predicted"/>
<dbReference type="Proteomes" id="UP000063229">
    <property type="component" value="Chromosome"/>
</dbReference>
<evidence type="ECO:0000313" key="2">
    <source>
        <dbReference type="Proteomes" id="UP000063229"/>
    </source>
</evidence>
<evidence type="ECO:0000313" key="1">
    <source>
        <dbReference type="EMBL" id="AMB85925.1"/>
    </source>
</evidence>
<reference evidence="1 2" key="1">
    <citation type="submission" date="2016-01" db="EMBL/GenBank/DDBJ databases">
        <authorList>
            <person name="McClelland M."/>
            <person name="Jain A."/>
            <person name="Saraogi P."/>
            <person name="Mendelson R."/>
            <person name="Westerman R."/>
            <person name="SanMiguel P."/>
            <person name="Csonka L."/>
        </authorList>
    </citation>
    <scope>NUCLEOTIDE SEQUENCE [LARGE SCALE GENOMIC DNA]</scope>
    <source>
        <strain evidence="1 2">NCPPB 2472</strain>
    </source>
</reference>
<dbReference type="KEGG" id="pagb:AWM79_11685"/>
<protein>
    <submittedName>
        <fullName evidence="1">Uncharacterized protein</fullName>
    </submittedName>
</protein>
<dbReference type="RefSeq" id="WP_060782869.1">
    <property type="nucleotide sequence ID" value="NZ_CP014135.1"/>
</dbReference>
<organism evidence="1 2">
    <name type="scientific">Pseudomonas agarici</name>
    <dbReference type="NCBI Taxonomy" id="46677"/>
    <lineage>
        <taxon>Bacteria</taxon>
        <taxon>Pseudomonadati</taxon>
        <taxon>Pseudomonadota</taxon>
        <taxon>Gammaproteobacteria</taxon>
        <taxon>Pseudomonadales</taxon>
        <taxon>Pseudomonadaceae</taxon>
        <taxon>Pseudomonas</taxon>
    </lineage>
</organism>
<dbReference type="EMBL" id="CP014135">
    <property type="protein sequence ID" value="AMB85925.1"/>
    <property type="molecule type" value="Genomic_DNA"/>
</dbReference>
<gene>
    <name evidence="1" type="ORF">AWM79_11685</name>
</gene>
<accession>A0A0X1T1H9</accession>
<name>A0A0X1T1H9_PSEAA</name>
<sequence>MAVKLDLLIEHRDDLLHLAEAPVDFGRIEKTLYIDDKSKLRATPMQLNLGEGRATAVLHGKRGRTRADIPPATPYLLPLRPTERLETMENSGIEPLFSFSGFHRNLSTSTVFKYTADTIFCDFLRINFRIDSPTVGLYFSSLLLITDMKFEVKKKLMRSKKCAISWPAGSL</sequence>
<keyword evidence="2" id="KW-1185">Reference proteome</keyword>